<evidence type="ECO:0000313" key="4">
    <source>
        <dbReference type="Proteomes" id="UP000825935"/>
    </source>
</evidence>
<gene>
    <name evidence="3" type="ORF">KP509_01G050200</name>
</gene>
<dbReference type="PROSITE" id="PS50176">
    <property type="entry name" value="ARM_REPEAT"/>
    <property type="match status" value="1"/>
</dbReference>
<dbReference type="Pfam" id="PF23005">
    <property type="entry name" value="DUF7032"/>
    <property type="match status" value="1"/>
</dbReference>
<dbReference type="SMART" id="SM00185">
    <property type="entry name" value="ARM"/>
    <property type="match status" value="6"/>
</dbReference>
<dbReference type="OMA" id="TENFDCA"/>
<organism evidence="3 4">
    <name type="scientific">Ceratopteris richardii</name>
    <name type="common">Triangle waterfern</name>
    <dbReference type="NCBI Taxonomy" id="49495"/>
    <lineage>
        <taxon>Eukaryota</taxon>
        <taxon>Viridiplantae</taxon>
        <taxon>Streptophyta</taxon>
        <taxon>Embryophyta</taxon>
        <taxon>Tracheophyta</taxon>
        <taxon>Polypodiopsida</taxon>
        <taxon>Polypodiidae</taxon>
        <taxon>Polypodiales</taxon>
        <taxon>Pteridineae</taxon>
        <taxon>Pteridaceae</taxon>
        <taxon>Parkerioideae</taxon>
        <taxon>Ceratopteris</taxon>
    </lineage>
</organism>
<dbReference type="Proteomes" id="UP000825935">
    <property type="component" value="Chromosome 1"/>
</dbReference>
<dbReference type="InterPro" id="IPR011989">
    <property type="entry name" value="ARM-like"/>
</dbReference>
<accession>A0A8T2VCS1</accession>
<protein>
    <recommendedName>
        <fullName evidence="2">DUF7032 domain-containing protein</fullName>
    </recommendedName>
</protein>
<reference evidence="3" key="1">
    <citation type="submission" date="2021-08" db="EMBL/GenBank/DDBJ databases">
        <title>WGS assembly of Ceratopteris richardii.</title>
        <authorList>
            <person name="Marchant D.B."/>
            <person name="Chen G."/>
            <person name="Jenkins J."/>
            <person name="Shu S."/>
            <person name="Leebens-Mack J."/>
            <person name="Grimwood J."/>
            <person name="Schmutz J."/>
            <person name="Soltis P."/>
            <person name="Soltis D."/>
            <person name="Chen Z.-H."/>
        </authorList>
    </citation>
    <scope>NUCLEOTIDE SEQUENCE</scope>
    <source>
        <strain evidence="3">Whitten #5841</strain>
        <tissue evidence="3">Leaf</tissue>
    </source>
</reference>
<dbReference type="InterPro" id="IPR000225">
    <property type="entry name" value="Armadillo"/>
</dbReference>
<dbReference type="InterPro" id="IPR016024">
    <property type="entry name" value="ARM-type_fold"/>
</dbReference>
<evidence type="ECO:0000256" key="1">
    <source>
        <dbReference type="PROSITE-ProRule" id="PRU00259"/>
    </source>
</evidence>
<sequence>MQESSELSLNECQSFVLEASEEEWIKRAMELIKPLLDDAARVQAFKGRWMMICMRLRLLSEVLDYFVQSSSLQQSFLYHKSALPQIVSSLLAGRELAQRCIDLRYSGKLQMQSKLDALVTNLDFNLRDLGEVKLIMNQNENSLVISTSLTSAMNAAENHKKEQVSDMFRRLRGVTSTEMKKLIIGSLIDYISNDNQAASFVADEGDVGHLVHMLDSSSPAISEMATDAVFTIAMSGNQGKKAISCAGVISPLLRVLEFGNLHAKERASLTLFELSSTAEDVHAVASQAGAISLLVRLCTHGSPGIVMGAVGTLYNLTRNKSASRAMVDNGAFDTLICLLSCNYPHARHYAAKALQALASSKDDSIRSCILMHGGMQSLLSFLKQAKSVEAQEIVIQALGMLATSPANVKSLVSAGYVVCLTELLNSTASSRIQQLVAMAIRDLASHMDLKGQAFPAPLKCRLLEAQELPDYWPAAPALSGAFLVKKNHHQKGDTSTVGILNPFKACKRFLTKKLSMSALLFQSSYKNRIMSGKAKQQLHAQNTLEVNSTRLNRKEAQKLTGKKLLSMFPISSNKSNNR</sequence>
<dbReference type="InterPro" id="IPR054296">
    <property type="entry name" value="DUF7032"/>
</dbReference>
<dbReference type="SUPFAM" id="SSF48371">
    <property type="entry name" value="ARM repeat"/>
    <property type="match status" value="1"/>
</dbReference>
<dbReference type="OrthoDB" id="7537227at2759"/>
<dbReference type="PANTHER" id="PTHR46043:SF13">
    <property type="entry name" value="ARM REPEAT SUPERFAMILY PROTEIN"/>
    <property type="match status" value="1"/>
</dbReference>
<name>A0A8T2VCS1_CERRI</name>
<dbReference type="PANTHER" id="PTHR46043">
    <property type="entry name" value="ARM REPEAT SUPERFAMILY PROTEIN"/>
    <property type="match status" value="1"/>
</dbReference>
<evidence type="ECO:0000313" key="3">
    <source>
        <dbReference type="EMBL" id="KAH7446287.1"/>
    </source>
</evidence>
<dbReference type="Pfam" id="PF00514">
    <property type="entry name" value="Arm"/>
    <property type="match status" value="1"/>
</dbReference>
<comment type="caution">
    <text evidence="3">The sequence shown here is derived from an EMBL/GenBank/DDBJ whole genome shotgun (WGS) entry which is preliminary data.</text>
</comment>
<evidence type="ECO:0000259" key="2">
    <source>
        <dbReference type="Pfam" id="PF23005"/>
    </source>
</evidence>
<proteinExistence type="predicted"/>
<dbReference type="EMBL" id="CM035406">
    <property type="protein sequence ID" value="KAH7446287.1"/>
    <property type="molecule type" value="Genomic_DNA"/>
</dbReference>
<keyword evidence="4" id="KW-1185">Reference proteome</keyword>
<dbReference type="AlphaFoldDB" id="A0A8T2VCS1"/>
<dbReference type="Gene3D" id="1.25.10.10">
    <property type="entry name" value="Leucine-rich Repeat Variant"/>
    <property type="match status" value="2"/>
</dbReference>
<feature type="repeat" description="ARM" evidence="1">
    <location>
        <begin position="289"/>
        <end position="331"/>
    </location>
</feature>
<feature type="domain" description="DUF7032" evidence="2">
    <location>
        <begin position="27"/>
        <end position="132"/>
    </location>
</feature>